<accession>A0ABW3DAH4</accession>
<dbReference type="Pfam" id="PF08141">
    <property type="entry name" value="SspH"/>
    <property type="match status" value="1"/>
</dbReference>
<evidence type="ECO:0000256" key="3">
    <source>
        <dbReference type="ARBA" id="ARBA00022969"/>
    </source>
</evidence>
<sequence length="59" mass="6940">MDLLRAKEILDSENKINVEVNGQRVWIDSVDTESRTAKVHVEHKPEEMRFVPLEELHEV</sequence>
<evidence type="ECO:0000313" key="4">
    <source>
        <dbReference type="EMBL" id="MFD0869556.1"/>
    </source>
</evidence>
<dbReference type="RefSeq" id="WP_144934608.1">
    <property type="nucleotide sequence ID" value="NZ_JBHTIU010000031.1"/>
</dbReference>
<dbReference type="Proteomes" id="UP001597120">
    <property type="component" value="Unassembled WGS sequence"/>
</dbReference>
<keyword evidence="3" id="KW-0749">Sporulation</keyword>
<protein>
    <submittedName>
        <fullName evidence="4">H-type small acid-soluble spore protein</fullName>
    </submittedName>
</protein>
<evidence type="ECO:0000256" key="2">
    <source>
        <dbReference type="ARBA" id="ARBA00006573"/>
    </source>
</evidence>
<comment type="similarity">
    <text evidence="2">Belongs to the SspH family.</text>
</comment>
<organism evidence="4 5">
    <name type="scientific">Paenibacillus residui</name>
    <dbReference type="NCBI Taxonomy" id="629724"/>
    <lineage>
        <taxon>Bacteria</taxon>
        <taxon>Bacillati</taxon>
        <taxon>Bacillota</taxon>
        <taxon>Bacilli</taxon>
        <taxon>Bacillales</taxon>
        <taxon>Paenibacillaceae</taxon>
        <taxon>Paenibacillus</taxon>
    </lineage>
</organism>
<comment type="subcellular location">
    <subcellularLocation>
        <location evidence="1">Spore core</location>
    </subcellularLocation>
</comment>
<proteinExistence type="inferred from homology"/>
<comment type="caution">
    <text evidence="4">The sequence shown here is derived from an EMBL/GenBank/DDBJ whole genome shotgun (WGS) entry which is preliminary data.</text>
</comment>
<dbReference type="EMBL" id="JBHTIU010000031">
    <property type="protein sequence ID" value="MFD0869556.1"/>
    <property type="molecule type" value="Genomic_DNA"/>
</dbReference>
<keyword evidence="5" id="KW-1185">Reference proteome</keyword>
<name>A0ABW3DAH4_9BACL</name>
<dbReference type="HAMAP" id="MF_00667">
    <property type="entry name" value="SspH"/>
    <property type="match status" value="1"/>
</dbReference>
<reference evidence="5" key="1">
    <citation type="journal article" date="2019" name="Int. J. Syst. Evol. Microbiol.">
        <title>The Global Catalogue of Microorganisms (GCM) 10K type strain sequencing project: providing services to taxonomists for standard genome sequencing and annotation.</title>
        <authorList>
            <consortium name="The Broad Institute Genomics Platform"/>
            <consortium name="The Broad Institute Genome Sequencing Center for Infectious Disease"/>
            <person name="Wu L."/>
            <person name="Ma J."/>
        </authorList>
    </citation>
    <scope>NUCLEOTIDE SEQUENCE [LARGE SCALE GENOMIC DNA]</scope>
    <source>
        <strain evidence="5">CCUG 57263</strain>
    </source>
</reference>
<gene>
    <name evidence="4" type="ORF">ACFQ03_10375</name>
</gene>
<dbReference type="NCBIfam" id="TIGR02861">
    <property type="entry name" value="SASP_H"/>
    <property type="match status" value="1"/>
</dbReference>
<evidence type="ECO:0000256" key="1">
    <source>
        <dbReference type="ARBA" id="ARBA00004288"/>
    </source>
</evidence>
<dbReference type="InterPro" id="IPR012610">
    <property type="entry name" value="SASP_SspH"/>
</dbReference>
<evidence type="ECO:0000313" key="5">
    <source>
        <dbReference type="Proteomes" id="UP001597120"/>
    </source>
</evidence>